<dbReference type="Gene3D" id="2.70.70.10">
    <property type="entry name" value="Glucose Permease (Domain IIA)"/>
    <property type="match status" value="1"/>
</dbReference>
<evidence type="ECO:0000256" key="1">
    <source>
        <dbReference type="ARBA" id="ARBA00038420"/>
    </source>
</evidence>
<dbReference type="Proteomes" id="UP000294338">
    <property type="component" value="Chromosome 1"/>
</dbReference>
<dbReference type="PANTHER" id="PTHR21666:SF263">
    <property type="entry name" value="MUREIN HYDROLASE ACTIVATOR NLPD"/>
    <property type="match status" value="1"/>
</dbReference>
<dbReference type="InterPro" id="IPR018392">
    <property type="entry name" value="LysM"/>
</dbReference>
<comment type="similarity">
    <text evidence="1">Belongs to the E.coli NlpD/Haemophilus LppB family.</text>
</comment>
<protein>
    <submittedName>
        <fullName evidence="4">Murein hydrolase activator NlpD</fullName>
    </submittedName>
</protein>
<feature type="chain" id="PRO_5019276061" evidence="2">
    <location>
        <begin position="21"/>
        <end position="360"/>
    </location>
</feature>
<proteinExistence type="inferred from homology"/>
<dbReference type="PROSITE" id="PS51782">
    <property type="entry name" value="LYSM"/>
    <property type="match status" value="1"/>
</dbReference>
<dbReference type="EMBL" id="LR217705">
    <property type="protein sequence ID" value="VFP80197.1"/>
    <property type="molecule type" value="Genomic_DNA"/>
</dbReference>
<dbReference type="Pfam" id="PF01476">
    <property type="entry name" value="LysM"/>
    <property type="match status" value="1"/>
</dbReference>
<dbReference type="PANTHER" id="PTHR21666">
    <property type="entry name" value="PEPTIDASE-RELATED"/>
    <property type="match status" value="1"/>
</dbReference>
<dbReference type="GO" id="GO:0009279">
    <property type="term" value="C:cell outer membrane"/>
    <property type="evidence" value="ECO:0007669"/>
    <property type="project" value="TreeGrafter"/>
</dbReference>
<evidence type="ECO:0000313" key="4">
    <source>
        <dbReference type="EMBL" id="VFP80197.1"/>
    </source>
</evidence>
<dbReference type="CDD" id="cd00118">
    <property type="entry name" value="LysM"/>
    <property type="match status" value="1"/>
</dbReference>
<keyword evidence="4" id="KW-0378">Hydrolase</keyword>
<dbReference type="NCBIfam" id="NF008123">
    <property type="entry name" value="PRK10871.1"/>
    <property type="match status" value="1"/>
</dbReference>
<dbReference type="InterPro" id="IPR050570">
    <property type="entry name" value="Cell_wall_metabolism_enzyme"/>
</dbReference>
<dbReference type="GO" id="GO:0004222">
    <property type="term" value="F:metalloendopeptidase activity"/>
    <property type="evidence" value="ECO:0007669"/>
    <property type="project" value="TreeGrafter"/>
</dbReference>
<dbReference type="Gene3D" id="3.10.350.10">
    <property type="entry name" value="LysM domain"/>
    <property type="match status" value="1"/>
</dbReference>
<accession>A0A451D3F6</accession>
<gene>
    <name evidence="4" type="primary">nlpD</name>
    <name evidence="4" type="ORF">ERCISPPS3390_134</name>
</gene>
<dbReference type="CDD" id="cd12797">
    <property type="entry name" value="M23_peptidase"/>
    <property type="match status" value="1"/>
</dbReference>
<sequence length="360" mass="41074" precursor="true">MKLHCIATLALGVFSLISCSSNNYTKAPVSIINNHISKKIISNSPYIRKISNTHIDHMIHTKPVDKSSQEKNIQTQHEIKYLITQNNSILHLHSYDNFSKNSYKGKTYIVQKGDTLFYIAWISANQVDNLAKYNHITKPYLLAVGQKLQVPHSTLPLLSMKNMAAIHDKIHKDYSDFLIVNHKINTEKSIRKISKTHSKMFYSIHNNDEFQEDFKTIKIKKLTNKNKINHIFNKSNPIQIWCWPSNGKIINYFSTSERGNKGIDIEGNYGHAIVAAANGRVVYTGNALRGYGNLIIIKHKNNYLSAYAHNAKILVQENQEVKLGQKISTMGNSGTISVRLHFEIRYKGESVNPLLYLPKK</sequence>
<keyword evidence="2" id="KW-0732">Signal</keyword>
<dbReference type="Pfam" id="PF01551">
    <property type="entry name" value="Peptidase_M23"/>
    <property type="match status" value="1"/>
</dbReference>
<name>A0A451D3F6_9GAMM</name>
<dbReference type="AlphaFoldDB" id="A0A451D3F6"/>
<evidence type="ECO:0000256" key="2">
    <source>
        <dbReference type="SAM" id="SignalP"/>
    </source>
</evidence>
<organism evidence="4 5">
    <name type="scientific">Candidatus Erwinia haradaeae</name>
    <dbReference type="NCBI Taxonomy" id="1922217"/>
    <lineage>
        <taxon>Bacteria</taxon>
        <taxon>Pseudomonadati</taxon>
        <taxon>Pseudomonadota</taxon>
        <taxon>Gammaproteobacteria</taxon>
        <taxon>Enterobacterales</taxon>
        <taxon>Erwiniaceae</taxon>
        <taxon>Erwinia</taxon>
    </lineage>
</organism>
<dbReference type="InterPro" id="IPR011055">
    <property type="entry name" value="Dup_hybrid_motif"/>
</dbReference>
<feature type="signal peptide" evidence="2">
    <location>
        <begin position="1"/>
        <end position="20"/>
    </location>
</feature>
<reference evidence="4 5" key="1">
    <citation type="submission" date="2019-02" db="EMBL/GenBank/DDBJ databases">
        <authorList>
            <person name="Manzano-Marin A."/>
            <person name="Manzano-Marin A."/>
        </authorList>
    </citation>
    <scope>NUCLEOTIDE SEQUENCE [LARGE SCALE GENOMIC DNA]</scope>
    <source>
        <strain evidence="4 5">ErCisplendens/pseudotsugae</strain>
    </source>
</reference>
<dbReference type="RefSeq" id="WP_197094943.1">
    <property type="nucleotide sequence ID" value="NZ_LR217705.1"/>
</dbReference>
<feature type="domain" description="LysM" evidence="3">
    <location>
        <begin position="106"/>
        <end position="150"/>
    </location>
</feature>
<dbReference type="SMART" id="SM00257">
    <property type="entry name" value="LysM"/>
    <property type="match status" value="1"/>
</dbReference>
<dbReference type="PROSITE" id="PS51257">
    <property type="entry name" value="PROKAR_LIPOPROTEIN"/>
    <property type="match status" value="1"/>
</dbReference>
<dbReference type="GO" id="GO:0032153">
    <property type="term" value="C:cell division site"/>
    <property type="evidence" value="ECO:0007669"/>
    <property type="project" value="TreeGrafter"/>
</dbReference>
<evidence type="ECO:0000313" key="5">
    <source>
        <dbReference type="Proteomes" id="UP000294338"/>
    </source>
</evidence>
<dbReference type="SUPFAM" id="SSF51261">
    <property type="entry name" value="Duplicated hybrid motif"/>
    <property type="match status" value="1"/>
</dbReference>
<dbReference type="InterPro" id="IPR016047">
    <property type="entry name" value="M23ase_b-sheet_dom"/>
</dbReference>
<dbReference type="InterPro" id="IPR036779">
    <property type="entry name" value="LysM_dom_sf"/>
</dbReference>
<evidence type="ECO:0000259" key="3">
    <source>
        <dbReference type="PROSITE" id="PS51782"/>
    </source>
</evidence>